<dbReference type="Gene3D" id="2.130.10.10">
    <property type="entry name" value="YVTN repeat-like/Quinoprotein amine dehydrogenase"/>
    <property type="match status" value="1"/>
</dbReference>
<proteinExistence type="predicted"/>
<keyword evidence="2" id="KW-1185">Reference proteome</keyword>
<dbReference type="EMBL" id="JAERTX010000004">
    <property type="protein sequence ID" value="MBM9459253.1"/>
    <property type="molecule type" value="Genomic_DNA"/>
</dbReference>
<dbReference type="InterPro" id="IPR015943">
    <property type="entry name" value="WD40/YVTN_repeat-like_dom_sf"/>
</dbReference>
<accession>A0A939BXE2</accession>
<organism evidence="1 2">
    <name type="scientific">Nocardioides faecalis</name>
    <dbReference type="NCBI Taxonomy" id="2803858"/>
    <lineage>
        <taxon>Bacteria</taxon>
        <taxon>Bacillati</taxon>
        <taxon>Actinomycetota</taxon>
        <taxon>Actinomycetes</taxon>
        <taxon>Propionibacteriales</taxon>
        <taxon>Nocardioidaceae</taxon>
        <taxon>Nocardioides</taxon>
    </lineage>
</organism>
<dbReference type="GO" id="GO:0010411">
    <property type="term" value="P:xyloglucan metabolic process"/>
    <property type="evidence" value="ECO:0007669"/>
    <property type="project" value="TreeGrafter"/>
</dbReference>
<dbReference type="CDD" id="cd15482">
    <property type="entry name" value="Sialidase_non-viral"/>
    <property type="match status" value="1"/>
</dbReference>
<dbReference type="AlphaFoldDB" id="A0A939BXE2"/>
<dbReference type="PANTHER" id="PTHR43739:SF5">
    <property type="entry name" value="EXO-ALPHA-SIALIDASE"/>
    <property type="match status" value="1"/>
</dbReference>
<gene>
    <name evidence="1" type="ORF">JK386_05010</name>
</gene>
<sequence>MATILMIGTRKGLWIARSDDRREWKLDGPHHDMEEVYSVLVDTRGDVPRLFAGASSSWLGPQVRWSDDLGHTWQETPNGAIRFPEGAGATVSRIWQLVPGTSPGVLHAGTEPGAVFTSTDGGASFTLEQALWDHPHRAEWDEGFGGQAFHTVLPHPTDPDSIVTAISTGGVYRTTDGGASWHPRNKGIRADFLPEDLRYPEFGQCVHKVARHPDRPERLYAQNHGGVYRSDDEGGSWTDIGEGLPSDFGFPIVVHPRQPDTIWVFPLGGGAGRYPTDARAQVWRSDDAGESWTSYGEGLPDFFHVCVLRDAMCTDDHESPGLYLGARNGSVWASADAGEHWQQVAANLPDVLTVRAATV</sequence>
<evidence type="ECO:0000313" key="2">
    <source>
        <dbReference type="Proteomes" id="UP000663791"/>
    </source>
</evidence>
<reference evidence="1" key="1">
    <citation type="submission" date="2021-01" db="EMBL/GenBank/DDBJ databases">
        <title>Novel species in genus Nocardioides.</title>
        <authorList>
            <person name="Zhang G."/>
        </authorList>
    </citation>
    <scope>NUCLEOTIDE SEQUENCE</scope>
    <source>
        <strain evidence="1">Zg-536</strain>
    </source>
</reference>
<dbReference type="SUPFAM" id="SSF110296">
    <property type="entry name" value="Oligoxyloglucan reducing end-specific cellobiohydrolase"/>
    <property type="match status" value="1"/>
</dbReference>
<name>A0A939BXE2_9ACTN</name>
<dbReference type="Proteomes" id="UP000663791">
    <property type="component" value="Unassembled WGS sequence"/>
</dbReference>
<protein>
    <submittedName>
        <fullName evidence="1">Exo-alpha-sialidase</fullName>
    </submittedName>
</protein>
<comment type="caution">
    <text evidence="1">The sequence shown here is derived from an EMBL/GenBank/DDBJ whole genome shotgun (WGS) entry which is preliminary data.</text>
</comment>
<dbReference type="PANTHER" id="PTHR43739">
    <property type="entry name" value="XYLOGLUCANASE (EUROFUNG)"/>
    <property type="match status" value="1"/>
</dbReference>
<evidence type="ECO:0000313" key="1">
    <source>
        <dbReference type="EMBL" id="MBM9459253.1"/>
    </source>
</evidence>
<dbReference type="RefSeq" id="WP_205290568.1">
    <property type="nucleotide sequence ID" value="NZ_CP074406.1"/>
</dbReference>
<dbReference type="InterPro" id="IPR052025">
    <property type="entry name" value="Xyloglucanase_GH74"/>
</dbReference>